<sequence length="1194" mass="129245">MKHQKINLLLPLMVALFPFALVLGQSTNKNYVRMSIPMVPTTTPTALDAIMADYTKVRVNIDYYDGLGRALQSVASKAAPGAVDLVTPIAYDALGRQDKGYMPYPAGTGNAFRTNAVSAQQTYYSGTAPAGQPTTGKAHTATVYEASPLNRVKEQGFPGEVWQPAGSRTATAGRTVATSYLSNNTVSFTTRATTRMATRYSVTLSTAGVPTLTSNSYYGSSQLTVKVTRNENWAGGSGTFASRLHTTEEYTDKHGRMVLSRTFNLNGSTEEILSTYYVYDNLGNLCFVLPPEINPDKTSGVPTATELNNLAYQYRYDGRGRIIEKKSPGIGWENFVYLPSGKVLLHQDARQVSETIPGFTPGQYHTFYKYDRQGRLALSGIERNRVYNRQQIQDIVDAQTLFWEDRSTATGNVHGYTNVSIPQGAASGDMDVTLVNYYDDYAGIPGLPHNQSASYSKLTRGLLVASKAKVLGTASTYLWTVNYYDDEGRLVRQWKQHYLGGSSTANKFDDTTNEYDFNGQLTKSTRKLHTTNATTPEVTVVTEYTYDHTGRLLDTWKTVNPAPSNPAGTRTLIARNGYNEVGQLRTKRLHSTNGTSFGQTVTYGYNHRGWLRTTSTAPSMFNQELQYTEGTNKQYNGNIAYQLFTRHNLATPTPALVTNTYTYTYDAVGRLTQGAMAGNKGRETLTYDRNGNIKTLVRTGTNSTAVDNLTYNLTGNRLTSIVDAVTATDANYQLPGTTSYTYDVNGNVKTRSNTGSTGNNITAITYNYLNLPQNLTAVAGNVTYTYDATGRKLRSVNGINTQTRDYIDGIEYTGNGATMELIYTEEGRITRSGSTYTYHYFLRDHLGNNRVGFAGTTPGTANFTADYYPYGLQYREVIRAGAPIINYLYAGKEFQNGLKLYDFGSRFYDATIGRWGVPDPAEQFVNPYLALGNNPIIYADPDGEWIHIVVGALVGGVANLTTKWLQGDIGSVGDGFAAFGIGAAAGAVGAATGGAALAASGMGAASIGGGALIGAYSSAAAGPVLGLGNAAYFGDPYSANDWAMGVLVGGVTGGIGGGISNVIGGKGLNIWTGKPNNMEVGVPRITQFGNRVVEGVDDVANGGVQYSDDLVKAAQKAYPELAGKTQLHHITPKYLGGAANGPLVPLDAAYHQQITNAFRQAWPYGQGVIKDPVLIKQIMDQVYKRFPLPPGYGY</sequence>
<reference evidence="3" key="1">
    <citation type="submission" date="2016-10" db="EMBL/GenBank/DDBJ databases">
        <authorList>
            <person name="Varghese N."/>
            <person name="Submissions S."/>
        </authorList>
    </citation>
    <scope>NUCLEOTIDE SEQUENCE [LARGE SCALE GENOMIC DNA]</scope>
    <source>
        <strain evidence="3">Jip14</strain>
    </source>
</reference>
<gene>
    <name evidence="2" type="ORF">SAMN05421740_102301</name>
</gene>
<dbReference type="STRING" id="332977.SAMN05421740_102301"/>
<dbReference type="InterPro" id="IPR022385">
    <property type="entry name" value="Rhs_assc_core"/>
</dbReference>
<accession>A0A1H7IQH9</accession>
<evidence type="ECO:0000259" key="1">
    <source>
        <dbReference type="Pfam" id="PF20041"/>
    </source>
</evidence>
<protein>
    <submittedName>
        <fullName evidence="2">RHS repeat-associated core domain-containing protein</fullName>
    </submittedName>
</protein>
<evidence type="ECO:0000313" key="2">
    <source>
        <dbReference type="EMBL" id="SEK63850.1"/>
    </source>
</evidence>
<keyword evidence="3" id="KW-1185">Reference proteome</keyword>
<name>A0A1H7IQH9_9SPHI</name>
<dbReference type="NCBIfam" id="TIGR03696">
    <property type="entry name" value="Rhs_assc_core"/>
    <property type="match status" value="1"/>
</dbReference>
<dbReference type="InterPro" id="IPR045619">
    <property type="entry name" value="DUF6443"/>
</dbReference>
<dbReference type="InterPro" id="IPR050708">
    <property type="entry name" value="T6SS_VgrG/RHS"/>
</dbReference>
<proteinExistence type="predicted"/>
<dbReference type="Gene3D" id="2.180.10.10">
    <property type="entry name" value="RHS repeat-associated core"/>
    <property type="match status" value="1"/>
</dbReference>
<dbReference type="OrthoDB" id="1191296at2"/>
<feature type="domain" description="DUF6443" evidence="1">
    <location>
        <begin position="48"/>
        <end position="171"/>
    </location>
</feature>
<evidence type="ECO:0000313" key="3">
    <source>
        <dbReference type="Proteomes" id="UP000198916"/>
    </source>
</evidence>
<organism evidence="2 3">
    <name type="scientific">Parapedobacter koreensis</name>
    <dbReference type="NCBI Taxonomy" id="332977"/>
    <lineage>
        <taxon>Bacteria</taxon>
        <taxon>Pseudomonadati</taxon>
        <taxon>Bacteroidota</taxon>
        <taxon>Sphingobacteriia</taxon>
        <taxon>Sphingobacteriales</taxon>
        <taxon>Sphingobacteriaceae</taxon>
        <taxon>Parapedobacter</taxon>
    </lineage>
</organism>
<dbReference type="PANTHER" id="PTHR32305">
    <property type="match status" value="1"/>
</dbReference>
<dbReference type="Proteomes" id="UP000198916">
    <property type="component" value="Unassembled WGS sequence"/>
</dbReference>
<dbReference type="EMBL" id="FNZR01000002">
    <property type="protein sequence ID" value="SEK63850.1"/>
    <property type="molecule type" value="Genomic_DNA"/>
</dbReference>
<dbReference type="PANTHER" id="PTHR32305:SF15">
    <property type="entry name" value="PROTEIN RHSA-RELATED"/>
    <property type="match status" value="1"/>
</dbReference>
<dbReference type="AlphaFoldDB" id="A0A1H7IQH9"/>
<dbReference type="RefSeq" id="WP_090603416.1">
    <property type="nucleotide sequence ID" value="NZ_FNZR01000002.1"/>
</dbReference>
<dbReference type="Pfam" id="PF20041">
    <property type="entry name" value="DUF6443"/>
    <property type="match status" value="1"/>
</dbReference>